<dbReference type="Pfam" id="PF00890">
    <property type="entry name" value="FAD_binding_2"/>
    <property type="match status" value="1"/>
</dbReference>
<dbReference type="Gene3D" id="3.50.50.60">
    <property type="entry name" value="FAD/NAD(P)-binding domain"/>
    <property type="match status" value="1"/>
</dbReference>
<name>T0ZJR6_9ZZZZ</name>
<evidence type="ECO:0000256" key="2">
    <source>
        <dbReference type="ARBA" id="ARBA00023002"/>
    </source>
</evidence>
<evidence type="ECO:0000313" key="4">
    <source>
        <dbReference type="EMBL" id="EQD44918.1"/>
    </source>
</evidence>
<reference evidence="4" key="1">
    <citation type="submission" date="2013-08" db="EMBL/GenBank/DDBJ databases">
        <authorList>
            <person name="Mendez C."/>
            <person name="Richter M."/>
            <person name="Ferrer M."/>
            <person name="Sanchez J."/>
        </authorList>
    </citation>
    <scope>NUCLEOTIDE SEQUENCE</scope>
</reference>
<dbReference type="GO" id="GO:0016491">
    <property type="term" value="F:oxidoreductase activity"/>
    <property type="evidence" value="ECO:0007669"/>
    <property type="project" value="UniProtKB-KW"/>
</dbReference>
<dbReference type="PANTHER" id="PTHR11632:SF51">
    <property type="entry name" value="SUCCINATE DEHYDROGENASE [UBIQUINONE] FLAVOPROTEIN SUBUNIT, MITOCHONDRIAL"/>
    <property type="match status" value="1"/>
</dbReference>
<dbReference type="PANTHER" id="PTHR11632">
    <property type="entry name" value="SUCCINATE DEHYDROGENASE 2 FLAVOPROTEIN SUBUNIT"/>
    <property type="match status" value="1"/>
</dbReference>
<keyword evidence="2" id="KW-0560">Oxidoreductase</keyword>
<sequence>MAIIIERPAVHKIETDLLVIGAGGAGLRAAVEALKQDVRVLIVTKSLLGKAHTVMAEGGIAAALGNVDKEDNWKVHFVDTYVEGVYLGDWRFSEKLAKDAPDRVLELEEYGALFDRNQDGKILQRAFGAHTYRRLCHVGDKTGLELIRTLQDKVIHSDASFLEEIMITKIITDGKRVKGAIGLDLKTGVVLFNI</sequence>
<proteinExistence type="predicted"/>
<evidence type="ECO:0000259" key="3">
    <source>
        <dbReference type="Pfam" id="PF00890"/>
    </source>
</evidence>
<dbReference type="InterPro" id="IPR003953">
    <property type="entry name" value="FAD-dep_OxRdtase_2_FAD-bd"/>
</dbReference>
<dbReference type="InterPro" id="IPR036188">
    <property type="entry name" value="FAD/NAD-bd_sf"/>
</dbReference>
<reference evidence="4" key="2">
    <citation type="journal article" date="2014" name="ISME J.">
        <title>Microbial stratification in low pH oxic and suboxic macroscopic growths along an acid mine drainage.</title>
        <authorList>
            <person name="Mendez-Garcia C."/>
            <person name="Mesa V."/>
            <person name="Sprenger R.R."/>
            <person name="Richter M."/>
            <person name="Diez M.S."/>
            <person name="Solano J."/>
            <person name="Bargiela R."/>
            <person name="Golyshina O.V."/>
            <person name="Manteca A."/>
            <person name="Ramos J.L."/>
            <person name="Gallego J.R."/>
            <person name="Llorente I."/>
            <person name="Martins Dos Santos V.A."/>
            <person name="Jensen O.N."/>
            <person name="Pelaez A.I."/>
            <person name="Sanchez J."/>
            <person name="Ferrer M."/>
        </authorList>
    </citation>
    <scope>NUCLEOTIDE SEQUENCE</scope>
</reference>
<dbReference type="SUPFAM" id="SSF51905">
    <property type="entry name" value="FAD/NAD(P)-binding domain"/>
    <property type="match status" value="1"/>
</dbReference>
<organism evidence="4">
    <name type="scientific">mine drainage metagenome</name>
    <dbReference type="NCBI Taxonomy" id="410659"/>
    <lineage>
        <taxon>unclassified sequences</taxon>
        <taxon>metagenomes</taxon>
        <taxon>ecological metagenomes</taxon>
    </lineage>
</organism>
<feature type="domain" description="FAD-dependent oxidoreductase 2 FAD-binding" evidence="3">
    <location>
        <begin position="16"/>
        <end position="185"/>
    </location>
</feature>
<evidence type="ECO:0000256" key="1">
    <source>
        <dbReference type="ARBA" id="ARBA00022630"/>
    </source>
</evidence>
<comment type="caution">
    <text evidence="4">The sequence shown here is derived from an EMBL/GenBank/DDBJ whole genome shotgun (WGS) entry which is preliminary data.</text>
</comment>
<accession>T0ZJR6</accession>
<gene>
    <name evidence="4" type="ORF">B1B_13302</name>
</gene>
<dbReference type="AlphaFoldDB" id="T0ZJR6"/>
<protein>
    <submittedName>
        <fullName evidence="4">Succinate dehydrogenase flavoprotein subunit</fullName>
    </submittedName>
</protein>
<dbReference type="InterPro" id="IPR030664">
    <property type="entry name" value="SdhA/FrdA/AprA"/>
</dbReference>
<dbReference type="EMBL" id="AUZY01008759">
    <property type="protein sequence ID" value="EQD44918.1"/>
    <property type="molecule type" value="Genomic_DNA"/>
</dbReference>
<keyword evidence="1" id="KW-0285">Flavoprotein</keyword>